<dbReference type="Pfam" id="PF08447">
    <property type="entry name" value="PAS_3"/>
    <property type="match status" value="1"/>
</dbReference>
<dbReference type="Pfam" id="PF07730">
    <property type="entry name" value="HisKA_3"/>
    <property type="match status" value="1"/>
</dbReference>
<dbReference type="InterPro" id="IPR000014">
    <property type="entry name" value="PAS"/>
</dbReference>
<keyword evidence="2" id="KW-0418">Kinase</keyword>
<keyword evidence="5" id="KW-0472">Membrane</keyword>
<dbReference type="CDD" id="cd16917">
    <property type="entry name" value="HATPase_UhpB-NarQ-NarX-like"/>
    <property type="match status" value="1"/>
</dbReference>
<dbReference type="NCBIfam" id="TIGR00229">
    <property type="entry name" value="sensory_box"/>
    <property type="match status" value="2"/>
</dbReference>
<dbReference type="PROSITE" id="PS50109">
    <property type="entry name" value="HIS_KIN"/>
    <property type="match status" value="1"/>
</dbReference>
<evidence type="ECO:0000256" key="4">
    <source>
        <dbReference type="SAM" id="Coils"/>
    </source>
</evidence>
<dbReference type="GO" id="GO:0006355">
    <property type="term" value="P:regulation of DNA-templated transcription"/>
    <property type="evidence" value="ECO:0007669"/>
    <property type="project" value="InterPro"/>
</dbReference>
<feature type="coiled-coil region" evidence="4">
    <location>
        <begin position="442"/>
        <end position="479"/>
    </location>
</feature>
<feature type="transmembrane region" description="Helical" evidence="5">
    <location>
        <begin position="26"/>
        <end position="49"/>
    </location>
</feature>
<evidence type="ECO:0000259" key="6">
    <source>
        <dbReference type="PROSITE" id="PS50109"/>
    </source>
</evidence>
<reference evidence="8 9" key="1">
    <citation type="submission" date="2019-01" db="EMBL/GenBank/DDBJ databases">
        <title>High-quality draft genome of. Pseudomonas songnenensis str. L103, a full-fledged denitrifier isolated from 100 meters deep aquifer in a heavily nitrogen fertilized agricultural area.</title>
        <authorList>
            <person name="Liu M."/>
            <person name="Liu B."/>
        </authorList>
    </citation>
    <scope>NUCLEOTIDE SEQUENCE [LARGE SCALE GENOMIC DNA]</scope>
    <source>
        <strain evidence="8 9">L103</strain>
    </source>
</reference>
<dbReference type="Proteomes" id="UP000282800">
    <property type="component" value="Unassembled WGS sequence"/>
</dbReference>
<sequence>MIPNAADVAASLHASRRALRVAPWKIVLAYALVAVVWIFATNLIITALGLPESSYTLRIAVFVLFTALGIWWYTRRLADGVMRSQKLVGRAENSYRMLFDRHPAPMWLFDKRTLSIVRGNRQAVAAYSYSTEEFAQLEVLDLYAAHERERLEALAPPATPQQLAGLRQHVARDGRELNVEVLCSALDVDESPFALLMAQDVSAHFQTETQLAGNLRKLELARRVARMGHWQRLPGSEQIDWAPEMADVLGVANARALSWTAFLDRLHPDDRSAVAAAHEQAERHGSLAHEFRVLGAGGEQRWMFERIQLLGGRQRALFGVLMDVTELKAADSNLADEKRRYERMVDGLPDGVLMLRQGRIHYANAAARRLLAGDPLQPLNAQPFLDFVAEHQRAREAARLEALQRGVAGGQPQRLLLVCRDGRPFEAEVTETLLPAGGDAEVQLLIRDVSQAEQLRRDLEEANQRLQHLSQRLIEVQEIERREVARDLHDDVGQHLTGLKLHLQRLIRRQAGDSEFERLSQPLVAGVDAALAKVRSLSLSLHPLQLETLGLEAAVRWHLQHFLEASGTNWALEVRGSTTEIPPGRAVAAFRLVQEAVNNVARHARARTVRILMVCDEHELRLEILDDGCGFDVPGALQGAQSLGLTSMHERVASFGGDLRISSLPGMGTRITALLPAPND</sequence>
<feature type="domain" description="Histidine kinase" evidence="6">
    <location>
        <begin position="487"/>
        <end position="679"/>
    </location>
</feature>
<dbReference type="InterPro" id="IPR013655">
    <property type="entry name" value="PAS_fold_3"/>
</dbReference>
<dbReference type="InterPro" id="IPR035965">
    <property type="entry name" value="PAS-like_dom_sf"/>
</dbReference>
<dbReference type="Pfam" id="PF02518">
    <property type="entry name" value="HATPase_c"/>
    <property type="match status" value="1"/>
</dbReference>
<proteinExistence type="predicted"/>
<dbReference type="InterPro" id="IPR036890">
    <property type="entry name" value="HATPase_C_sf"/>
</dbReference>
<dbReference type="PANTHER" id="PTHR24421">
    <property type="entry name" value="NITRATE/NITRITE SENSOR PROTEIN NARX-RELATED"/>
    <property type="match status" value="1"/>
</dbReference>
<gene>
    <name evidence="8" type="ORF">EJA06_001550</name>
</gene>
<dbReference type="InterPro" id="IPR003594">
    <property type="entry name" value="HATPase_dom"/>
</dbReference>
<dbReference type="SMART" id="SM00091">
    <property type="entry name" value="PAS"/>
    <property type="match status" value="3"/>
</dbReference>
<dbReference type="PROSITE" id="PS50112">
    <property type="entry name" value="PAS"/>
    <property type="match status" value="1"/>
</dbReference>
<comment type="caution">
    <text evidence="8">The sequence shown here is derived from an EMBL/GenBank/DDBJ whole genome shotgun (WGS) entry which is preliminary data.</text>
</comment>
<dbReference type="InterPro" id="IPR001610">
    <property type="entry name" value="PAC"/>
</dbReference>
<accession>A0A482U9H3</accession>
<dbReference type="InterPro" id="IPR013767">
    <property type="entry name" value="PAS_fold"/>
</dbReference>
<organism evidence="8 9">
    <name type="scientific">Pseudomonas songnenensis</name>
    <dbReference type="NCBI Taxonomy" id="1176259"/>
    <lineage>
        <taxon>Bacteria</taxon>
        <taxon>Pseudomonadati</taxon>
        <taxon>Pseudomonadota</taxon>
        <taxon>Gammaproteobacteria</taxon>
        <taxon>Pseudomonadales</taxon>
        <taxon>Pseudomonadaceae</taxon>
        <taxon>Pseudomonas</taxon>
    </lineage>
</organism>
<evidence type="ECO:0000259" key="7">
    <source>
        <dbReference type="PROSITE" id="PS50112"/>
    </source>
</evidence>
<keyword evidence="3" id="KW-0902">Two-component regulatory system</keyword>
<dbReference type="Pfam" id="PF13426">
    <property type="entry name" value="PAS_9"/>
    <property type="match status" value="1"/>
</dbReference>
<keyword evidence="5" id="KW-1133">Transmembrane helix</keyword>
<dbReference type="Gene3D" id="1.20.5.1930">
    <property type="match status" value="1"/>
</dbReference>
<evidence type="ECO:0000313" key="8">
    <source>
        <dbReference type="EMBL" id="RYJ63949.1"/>
    </source>
</evidence>
<dbReference type="CDD" id="cd00130">
    <property type="entry name" value="PAS"/>
    <property type="match status" value="1"/>
</dbReference>
<evidence type="ECO:0000256" key="5">
    <source>
        <dbReference type="SAM" id="Phobius"/>
    </source>
</evidence>
<dbReference type="SMART" id="SM00387">
    <property type="entry name" value="HATPase_c"/>
    <property type="match status" value="1"/>
</dbReference>
<dbReference type="SMART" id="SM00086">
    <property type="entry name" value="PAC"/>
    <property type="match status" value="2"/>
</dbReference>
<name>A0A482U9H3_9PSED</name>
<keyword evidence="4" id="KW-0175">Coiled coil</keyword>
<protein>
    <submittedName>
        <fullName evidence="8">PAS domain S-box protein</fullName>
    </submittedName>
</protein>
<dbReference type="Pfam" id="PF00989">
    <property type="entry name" value="PAS"/>
    <property type="match status" value="1"/>
</dbReference>
<dbReference type="SUPFAM" id="SSF55785">
    <property type="entry name" value="PYP-like sensor domain (PAS domain)"/>
    <property type="match status" value="3"/>
</dbReference>
<dbReference type="Gene3D" id="3.30.565.10">
    <property type="entry name" value="Histidine kinase-like ATPase, C-terminal domain"/>
    <property type="match status" value="1"/>
</dbReference>
<feature type="domain" description="PAS" evidence="7">
    <location>
        <begin position="241"/>
        <end position="285"/>
    </location>
</feature>
<dbReference type="Gene3D" id="3.30.450.20">
    <property type="entry name" value="PAS domain"/>
    <property type="match status" value="3"/>
</dbReference>
<evidence type="ECO:0000256" key="1">
    <source>
        <dbReference type="ARBA" id="ARBA00022679"/>
    </source>
</evidence>
<keyword evidence="1" id="KW-0808">Transferase</keyword>
<dbReference type="InterPro" id="IPR050482">
    <property type="entry name" value="Sensor_HK_TwoCompSys"/>
</dbReference>
<dbReference type="GO" id="GO:0016020">
    <property type="term" value="C:membrane"/>
    <property type="evidence" value="ECO:0007669"/>
    <property type="project" value="InterPro"/>
</dbReference>
<evidence type="ECO:0000313" key="9">
    <source>
        <dbReference type="Proteomes" id="UP000282800"/>
    </source>
</evidence>
<dbReference type="SUPFAM" id="SSF55874">
    <property type="entry name" value="ATPase domain of HSP90 chaperone/DNA topoisomerase II/histidine kinase"/>
    <property type="match status" value="1"/>
</dbReference>
<dbReference type="PANTHER" id="PTHR24421:SF61">
    <property type="entry name" value="OXYGEN SENSOR HISTIDINE KINASE NREB"/>
    <property type="match status" value="1"/>
</dbReference>
<evidence type="ECO:0000256" key="3">
    <source>
        <dbReference type="ARBA" id="ARBA00023012"/>
    </source>
</evidence>
<dbReference type="InterPro" id="IPR005467">
    <property type="entry name" value="His_kinase_dom"/>
</dbReference>
<dbReference type="InterPro" id="IPR011712">
    <property type="entry name" value="Sig_transdc_His_kin_sub3_dim/P"/>
</dbReference>
<evidence type="ECO:0000256" key="2">
    <source>
        <dbReference type="ARBA" id="ARBA00022777"/>
    </source>
</evidence>
<dbReference type="RefSeq" id="WP_126188467.1">
    <property type="nucleotide sequence ID" value="NZ_RWYU02000001.1"/>
</dbReference>
<dbReference type="GO" id="GO:0046983">
    <property type="term" value="F:protein dimerization activity"/>
    <property type="evidence" value="ECO:0007669"/>
    <property type="project" value="InterPro"/>
</dbReference>
<dbReference type="GO" id="GO:0000155">
    <property type="term" value="F:phosphorelay sensor kinase activity"/>
    <property type="evidence" value="ECO:0007669"/>
    <property type="project" value="InterPro"/>
</dbReference>
<dbReference type="AlphaFoldDB" id="A0A482U9H3"/>
<keyword evidence="5" id="KW-0812">Transmembrane</keyword>
<dbReference type="EMBL" id="RWYU02000001">
    <property type="protein sequence ID" value="RYJ63949.1"/>
    <property type="molecule type" value="Genomic_DNA"/>
</dbReference>
<feature type="transmembrane region" description="Helical" evidence="5">
    <location>
        <begin position="55"/>
        <end position="74"/>
    </location>
</feature>
<dbReference type="OrthoDB" id="9797605at2"/>